<reference evidence="2" key="1">
    <citation type="journal article" date="2014" name="Science">
        <title>Ancient hybridizations among the ancestral genomes of bread wheat.</title>
        <authorList>
            <consortium name="International Wheat Genome Sequencing Consortium,"/>
            <person name="Marcussen T."/>
            <person name="Sandve S.R."/>
            <person name="Heier L."/>
            <person name="Spannagl M."/>
            <person name="Pfeifer M."/>
            <person name="Jakobsen K.S."/>
            <person name="Wulff B.B."/>
            <person name="Steuernagel B."/>
            <person name="Mayer K.F."/>
            <person name="Olsen O.A."/>
        </authorList>
    </citation>
    <scope>NUCLEOTIDE SEQUENCE [LARGE SCALE GENOMIC DNA]</scope>
    <source>
        <strain evidence="2">cv. AL8/78</strain>
    </source>
</reference>
<dbReference type="AlphaFoldDB" id="A0A453C703"/>
<proteinExistence type="predicted"/>
<dbReference type="RefSeq" id="XP_073364843.1">
    <property type="nucleotide sequence ID" value="XM_073508742.1"/>
</dbReference>
<reference evidence="1" key="3">
    <citation type="journal article" date="2017" name="Nature">
        <title>Genome sequence of the progenitor of the wheat D genome Aegilops tauschii.</title>
        <authorList>
            <person name="Luo M.C."/>
            <person name="Gu Y.Q."/>
            <person name="Puiu D."/>
            <person name="Wang H."/>
            <person name="Twardziok S.O."/>
            <person name="Deal K.R."/>
            <person name="Huo N."/>
            <person name="Zhu T."/>
            <person name="Wang L."/>
            <person name="Wang Y."/>
            <person name="McGuire P.E."/>
            <person name="Liu S."/>
            <person name="Long H."/>
            <person name="Ramasamy R.K."/>
            <person name="Rodriguez J.C."/>
            <person name="Van S.L."/>
            <person name="Yuan L."/>
            <person name="Wang Z."/>
            <person name="Xia Z."/>
            <person name="Xiao L."/>
            <person name="Anderson O.D."/>
            <person name="Ouyang S."/>
            <person name="Liang Y."/>
            <person name="Zimin A.V."/>
            <person name="Pertea G."/>
            <person name="Qi P."/>
            <person name="Bennetzen J.L."/>
            <person name="Dai X."/>
            <person name="Dawson M.W."/>
            <person name="Muller H.G."/>
            <person name="Kugler K."/>
            <person name="Rivarola-Duarte L."/>
            <person name="Spannagl M."/>
            <person name="Mayer K.F.X."/>
            <person name="Lu F.H."/>
            <person name="Bevan M.W."/>
            <person name="Leroy P."/>
            <person name="Li P."/>
            <person name="You F.M."/>
            <person name="Sun Q."/>
            <person name="Liu Z."/>
            <person name="Lyons E."/>
            <person name="Wicker T."/>
            <person name="Salzberg S.L."/>
            <person name="Devos K.M."/>
            <person name="Dvorak J."/>
        </authorList>
    </citation>
    <scope>NUCLEOTIDE SEQUENCE [LARGE SCALE GENOMIC DNA]</scope>
    <source>
        <strain evidence="1">cv. AL8/78</strain>
    </source>
</reference>
<reference evidence="1" key="5">
    <citation type="journal article" date="2021" name="G3 (Bethesda)">
        <title>Aegilops tauschii genome assembly Aet v5.0 features greater sequence contiguity and improved annotation.</title>
        <authorList>
            <person name="Wang L."/>
            <person name="Zhu T."/>
            <person name="Rodriguez J.C."/>
            <person name="Deal K.R."/>
            <person name="Dubcovsky J."/>
            <person name="McGuire P.E."/>
            <person name="Lux T."/>
            <person name="Spannagl M."/>
            <person name="Mayer K.F.X."/>
            <person name="Baldrich P."/>
            <person name="Meyers B.C."/>
            <person name="Huo N."/>
            <person name="Gu Y.Q."/>
            <person name="Zhou H."/>
            <person name="Devos K.M."/>
            <person name="Bennetzen J.L."/>
            <person name="Unver T."/>
            <person name="Budak H."/>
            <person name="Gulick P.J."/>
            <person name="Galiba G."/>
            <person name="Kalapos B."/>
            <person name="Nelson D.R."/>
            <person name="Li P."/>
            <person name="You F.M."/>
            <person name="Luo M.C."/>
            <person name="Dvorak J."/>
        </authorList>
    </citation>
    <scope>NUCLEOTIDE SEQUENCE [LARGE SCALE GENOMIC DNA]</scope>
    <source>
        <strain evidence="1">cv. AL8/78</strain>
    </source>
</reference>
<accession>A0A453C703</accession>
<keyword evidence="2" id="KW-1185">Reference proteome</keyword>
<reference evidence="2" key="2">
    <citation type="journal article" date="2017" name="Nat. Plants">
        <title>The Aegilops tauschii genome reveals multiple impacts of transposons.</title>
        <authorList>
            <person name="Zhao G."/>
            <person name="Zou C."/>
            <person name="Li K."/>
            <person name="Wang K."/>
            <person name="Li T."/>
            <person name="Gao L."/>
            <person name="Zhang X."/>
            <person name="Wang H."/>
            <person name="Yang Z."/>
            <person name="Liu X."/>
            <person name="Jiang W."/>
            <person name="Mao L."/>
            <person name="Kong X."/>
            <person name="Jiao Y."/>
            <person name="Jia J."/>
        </authorList>
    </citation>
    <scope>NUCLEOTIDE SEQUENCE [LARGE SCALE GENOMIC DNA]</scope>
    <source>
        <strain evidence="2">cv. AL8/78</strain>
    </source>
</reference>
<dbReference type="EnsemblPlants" id="AET2Gv20757300.6">
    <property type="protein sequence ID" value="AET2Gv20757300.6"/>
    <property type="gene ID" value="AET2Gv20757300"/>
</dbReference>
<reference evidence="1" key="4">
    <citation type="submission" date="2019-03" db="UniProtKB">
        <authorList>
            <consortium name="EnsemblPlants"/>
        </authorList>
    </citation>
    <scope>IDENTIFICATION</scope>
</reference>
<sequence length="198" mass="23375">MPAKIFQILSTQPPSLQEDFNEWSPRSCPKSYKRLRLDEPLTKTHLYSEFLHAKMDHQLRNMLANLSQMMATDMDTCIHMGCFLRQCRPLIQLMMLKFSMALAPHTYGMFPPSMAQCCPLIQLMMLKFLMALACKAIQMWKIDLLVAMRELYMKKLYRTFMQHISQETKEEDLSQGFNRWSSAAKGRERQSHHWKFTV</sequence>
<dbReference type="GeneID" id="109771222"/>
<dbReference type="Proteomes" id="UP000015105">
    <property type="component" value="Chromosome 2D"/>
</dbReference>
<dbReference type="Gramene" id="AET2Gv20757300.13">
    <property type="protein sequence ID" value="AET2Gv20757300.13"/>
    <property type="gene ID" value="AET2Gv20757300"/>
</dbReference>
<protein>
    <submittedName>
        <fullName evidence="1">Uncharacterized protein</fullName>
    </submittedName>
</protein>
<organism evidence="1 2">
    <name type="scientific">Aegilops tauschii subsp. strangulata</name>
    <name type="common">Goatgrass</name>
    <dbReference type="NCBI Taxonomy" id="200361"/>
    <lineage>
        <taxon>Eukaryota</taxon>
        <taxon>Viridiplantae</taxon>
        <taxon>Streptophyta</taxon>
        <taxon>Embryophyta</taxon>
        <taxon>Tracheophyta</taxon>
        <taxon>Spermatophyta</taxon>
        <taxon>Magnoliopsida</taxon>
        <taxon>Liliopsida</taxon>
        <taxon>Poales</taxon>
        <taxon>Poaceae</taxon>
        <taxon>BOP clade</taxon>
        <taxon>Pooideae</taxon>
        <taxon>Triticodae</taxon>
        <taxon>Triticeae</taxon>
        <taxon>Triticinae</taxon>
        <taxon>Aegilops</taxon>
    </lineage>
</organism>
<evidence type="ECO:0000313" key="2">
    <source>
        <dbReference type="Proteomes" id="UP000015105"/>
    </source>
</evidence>
<name>A0A453C703_AEGTS</name>
<evidence type="ECO:0000313" key="1">
    <source>
        <dbReference type="EnsemblPlants" id="AET2Gv20757300.13"/>
    </source>
</evidence>
<dbReference type="Gramene" id="AET2Gv20757300.6">
    <property type="protein sequence ID" value="AET2Gv20757300.6"/>
    <property type="gene ID" value="AET2Gv20757300"/>
</dbReference>
<dbReference type="EnsemblPlants" id="AET2Gv20757300.13">
    <property type="protein sequence ID" value="AET2Gv20757300.13"/>
    <property type="gene ID" value="AET2Gv20757300"/>
</dbReference>